<evidence type="ECO:0000313" key="4">
    <source>
        <dbReference type="Proteomes" id="UP000306102"/>
    </source>
</evidence>
<dbReference type="InterPro" id="IPR000313">
    <property type="entry name" value="PWWP_dom"/>
</dbReference>
<comment type="caution">
    <text evidence="3">The sequence shown here is derived from an EMBL/GenBank/DDBJ whole genome shotgun (WGS) entry which is preliminary data.</text>
</comment>
<feature type="region of interest" description="Disordered" evidence="1">
    <location>
        <begin position="1167"/>
        <end position="1187"/>
    </location>
</feature>
<evidence type="ECO:0000259" key="2">
    <source>
        <dbReference type="PROSITE" id="PS50812"/>
    </source>
</evidence>
<feature type="compositionally biased region" description="Polar residues" evidence="1">
    <location>
        <begin position="433"/>
        <end position="444"/>
    </location>
</feature>
<proteinExistence type="predicted"/>
<dbReference type="EMBL" id="SDRB02012582">
    <property type="protein sequence ID" value="THF97290.1"/>
    <property type="molecule type" value="Genomic_DNA"/>
</dbReference>
<evidence type="ECO:0000313" key="3">
    <source>
        <dbReference type="EMBL" id="THF97290.1"/>
    </source>
</evidence>
<feature type="compositionally biased region" description="Basic and acidic residues" evidence="1">
    <location>
        <begin position="1448"/>
        <end position="1460"/>
    </location>
</feature>
<dbReference type="InterPro" id="IPR053063">
    <property type="entry name" value="PWWP_domain_containing_PDP"/>
</dbReference>
<gene>
    <name evidence="3" type="ORF">TEA_020905</name>
</gene>
<sequence>MGEHDDETVVVDRAVAADETLMENLGVEDRIEGSLGGEDDGGEIMVEVVGSDVFVDGVGGEGTGGDWNGEEEGAGELVKDGLEREIESAAGESSVISSLASEEVGALGGQVVESRTDTRIEGVEEVAGLLDEQTHVDAEKVDPTVNEGLGGRGGDASVVSDSHRAENLHDEAQNDGIETGLGGSLTISRSSCEQSEVVAERAVATATEESLERGSVDEGVERELESVDGEGGEIGGLALQEVGALGGEVLEARIETRIEGFQEIASSSDRQTQVAAEEVPLGVNEEGIERGEQLDGRGGDASGVLDSNRASIMHDEAQNSGTETRLGGSLAVSSCEQSEVLAEKVMATATEESLDRGLVEEGLENDMKSVEGRDDAPDVLPSQRGGILVDELWNPGIGAAAVCSSTVAQSSNMLTPIVTEEVPGGGVKEGNLTCSGNSQSSVPETVSVGRDKDSNGDSLNRQVEVDVGGEVAVMNKEEILHPKDNLCCLVEDQEMKVETAGENTENQGDLHTDFVSSTDPTMAVTGSEVTAVDDKVAFTPNVGAPNNVGGVGVDAVEVGVVCTDSGSYIEQSQVAADYSVVNDSKISTSSSVTLAGGGTETLTTENRVPTDSDENLALVENEELKVGSVGGGSERDAAVCTEPQSCYEQTNVVNGNEVSVMDSKVSNSEVEIPTTDDMDRTVACSEDDHNMKCEVTCEIAGKDGHVLADPESSNEQACVTEIREVAATDVEEVLNIEGEVAGDDAFDGSSGKDQYLEIKKVESDVVHRDLESSGEQTQIADRSDVLVIGKEVPKLEGEAMMIDGEGVSNFKIEVFDGDKCLQKDEELNTLTVTGSIEKDGIAQGNAETSGELIRIDNPVESSVTDGQGIVYVPPCSTFNENISLSETAEDLKEETLGKTSVEQPSECVDAPPIGDCSSSVQTCSDSLEDNTSLQDEKQETVAPQADILTQDVDGNQSMNMLIVDESLTEGVCSAALLSTVVEGTAACQATVTCTSIHNGSDPVTSSVNDSMGFLPDEHQNLEVHMVSSDISLQNGNQAIATSVSGAVNTDEVVNPEAKGEFYKANEHVSEGQVLNKSMVGSLVVDLDNYLNKDGEWKPQDDSAQENSSLPDESQFMRDDVQAMGGNVGHEFSECLDGSAPGVGQEVEVQEQYTDSEQVDPYEGQEIETGEQAADHEEAKCVEDKSSKQTTLKPGSFAKAHQQHYLLPPESDGEFSVSDLVWGKVRSHPWWPGQIFDPVDASEKAMKHHKKDSFLVAYFGDRTFAWNEASLLKPFWTNFSQIEKQSNSETFQNAVSCALEEVSRRVELGLACSCIPKDAYDNIESQIVENTGICEESSRRYGVDKSTGVSSFKPGNLLEYIRALAQSPSAGADRLELLVAKAQLLAFSRLKGYCRLPEFQFCGELLENNADSSQLGEVIDHAPNGEQIFSSKGRLTNENRSSHKRKHNLKDMYPRKKERSMSELIGDEASSPDGEDGSDWKDSSMSGKKRKGIDFISDASEMQDKRISFYAAKVSTTATPIPKPSFKVGECIRRVASQLTGSPLILKSNSGKFQKVDGSSEPPVGFDLQTPDNSQGGRMVLPMEYSSLDEMLSQLHLAAEDPRKGRDFLTTIITFFSGFRNSISLGHYSGRQNSATGKQGGGRKRKASHGIIGSPEDFEFDDVNDSYWTDRIIQNNSEEQPSGDGQNREGEYQLMAFDPDKPVKSNRRSYSRKRYSNGNHEMAMEEPMGYIEERRQENLPTELILNFSEGDYIPSEVNLNKIFRRFGPLKESETEVDLETSRARVVFKKCSDAEVAFSSAGKFNIFGQTIVNYELSYSPSISFKSLPLPTSQGQEDAT</sequence>
<protein>
    <recommendedName>
        <fullName evidence="2">PWWP domain-containing protein</fullName>
    </recommendedName>
</protein>
<dbReference type="STRING" id="542762.A0A4S4D4L6"/>
<name>A0A4S4D4L6_CAMSN</name>
<dbReference type="PROSITE" id="PS50812">
    <property type="entry name" value="PWWP"/>
    <property type="match status" value="1"/>
</dbReference>
<feature type="region of interest" description="Disordered" evidence="1">
    <location>
        <begin position="1629"/>
        <end position="1657"/>
    </location>
</feature>
<reference evidence="3 4" key="1">
    <citation type="journal article" date="2018" name="Proc. Natl. Acad. Sci. U.S.A.">
        <title>Draft genome sequence of Camellia sinensis var. sinensis provides insights into the evolution of the tea genome and tea quality.</title>
        <authorList>
            <person name="Wei C."/>
            <person name="Yang H."/>
            <person name="Wang S."/>
            <person name="Zhao J."/>
            <person name="Liu C."/>
            <person name="Gao L."/>
            <person name="Xia E."/>
            <person name="Lu Y."/>
            <person name="Tai Y."/>
            <person name="She G."/>
            <person name="Sun J."/>
            <person name="Cao H."/>
            <person name="Tong W."/>
            <person name="Gao Q."/>
            <person name="Li Y."/>
            <person name="Deng W."/>
            <person name="Jiang X."/>
            <person name="Wang W."/>
            <person name="Chen Q."/>
            <person name="Zhang S."/>
            <person name="Li H."/>
            <person name="Wu J."/>
            <person name="Wang P."/>
            <person name="Li P."/>
            <person name="Shi C."/>
            <person name="Zheng F."/>
            <person name="Jian J."/>
            <person name="Huang B."/>
            <person name="Shan D."/>
            <person name="Shi M."/>
            <person name="Fang C."/>
            <person name="Yue Y."/>
            <person name="Li F."/>
            <person name="Li D."/>
            <person name="Wei S."/>
            <person name="Han B."/>
            <person name="Jiang C."/>
            <person name="Yin Y."/>
            <person name="Xia T."/>
            <person name="Zhang Z."/>
            <person name="Bennetzen J.L."/>
            <person name="Zhao S."/>
            <person name="Wan X."/>
        </authorList>
    </citation>
    <scope>NUCLEOTIDE SEQUENCE [LARGE SCALE GENOMIC DNA]</scope>
    <source>
        <strain evidence="4">cv. Shuchazao</strain>
        <tissue evidence="3">Leaf</tissue>
    </source>
</reference>
<evidence type="ECO:0000256" key="1">
    <source>
        <dbReference type="SAM" id="MobiDB-lite"/>
    </source>
</evidence>
<feature type="region of interest" description="Disordered" evidence="1">
    <location>
        <begin position="433"/>
        <end position="458"/>
    </location>
</feature>
<feature type="region of interest" description="Disordered" evidence="1">
    <location>
        <begin position="1425"/>
        <end position="1487"/>
    </location>
</feature>
<feature type="compositionally biased region" description="Basic and acidic residues" evidence="1">
    <location>
        <begin position="1172"/>
        <end position="1186"/>
    </location>
</feature>
<dbReference type="CDD" id="cd05162">
    <property type="entry name" value="PWWP"/>
    <property type="match status" value="1"/>
</dbReference>
<dbReference type="Pfam" id="PF00855">
    <property type="entry name" value="PWWP"/>
    <property type="match status" value="1"/>
</dbReference>
<keyword evidence="4" id="KW-1185">Reference proteome</keyword>
<dbReference type="Proteomes" id="UP000306102">
    <property type="component" value="Unassembled WGS sequence"/>
</dbReference>
<dbReference type="PANTHER" id="PTHR42851:SF4">
    <property type="entry name" value="PWWP DOMAIN-CONTAINING PROTEIN"/>
    <property type="match status" value="1"/>
</dbReference>
<dbReference type="SUPFAM" id="SSF63748">
    <property type="entry name" value="Tudor/PWWP/MBT"/>
    <property type="match status" value="1"/>
</dbReference>
<feature type="region of interest" description="Disordered" evidence="1">
    <location>
        <begin position="1552"/>
        <end position="1575"/>
    </location>
</feature>
<organism evidence="3 4">
    <name type="scientific">Camellia sinensis var. sinensis</name>
    <name type="common">China tea</name>
    <dbReference type="NCBI Taxonomy" id="542762"/>
    <lineage>
        <taxon>Eukaryota</taxon>
        <taxon>Viridiplantae</taxon>
        <taxon>Streptophyta</taxon>
        <taxon>Embryophyta</taxon>
        <taxon>Tracheophyta</taxon>
        <taxon>Spermatophyta</taxon>
        <taxon>Magnoliopsida</taxon>
        <taxon>eudicotyledons</taxon>
        <taxon>Gunneridae</taxon>
        <taxon>Pentapetalae</taxon>
        <taxon>asterids</taxon>
        <taxon>Ericales</taxon>
        <taxon>Theaceae</taxon>
        <taxon>Camellia</taxon>
    </lineage>
</organism>
<dbReference type="SMART" id="SM00293">
    <property type="entry name" value="PWWP"/>
    <property type="match status" value="1"/>
</dbReference>
<accession>A0A4S4D4L6</accession>
<dbReference type="Gene3D" id="2.30.30.140">
    <property type="match status" value="1"/>
</dbReference>
<feature type="domain" description="PWWP" evidence="2">
    <location>
        <begin position="1216"/>
        <end position="1265"/>
    </location>
</feature>
<dbReference type="PANTHER" id="PTHR42851">
    <property type="entry name" value="ALDOLASE-RELATED"/>
    <property type="match status" value="1"/>
</dbReference>